<feature type="region of interest" description="Disordered" evidence="3">
    <location>
        <begin position="417"/>
        <end position="444"/>
    </location>
</feature>
<evidence type="ECO:0000313" key="6">
    <source>
        <dbReference type="EMBL" id="KPI86501.1"/>
    </source>
</evidence>
<evidence type="ECO:0000259" key="5">
    <source>
        <dbReference type="Pfam" id="PF18201"/>
    </source>
</evidence>
<dbReference type="PANTHER" id="PTHR22997:SF0">
    <property type="entry name" value="PIH1 DOMAIN-CONTAINING PROTEIN 1"/>
    <property type="match status" value="1"/>
</dbReference>
<reference evidence="6 7" key="1">
    <citation type="journal article" date="2015" name="PLoS Pathog.">
        <title>Leptomonas seymouri: Adaptations to the Dixenous Life Cycle Analyzed by Genome Sequencing, Transcriptome Profiling and Co-infection with Leishmania donovani.</title>
        <authorList>
            <person name="Kraeva N."/>
            <person name="Butenko A."/>
            <person name="Hlavacova J."/>
            <person name="Kostygov A."/>
            <person name="Myskova J."/>
            <person name="Grybchuk D."/>
            <person name="Lestinova T."/>
            <person name="Votypka J."/>
            <person name="Volf P."/>
            <person name="Opperdoes F."/>
            <person name="Flegontov P."/>
            <person name="Lukes J."/>
            <person name="Yurchenko V."/>
        </authorList>
    </citation>
    <scope>NUCLEOTIDE SEQUENCE [LARGE SCALE GENOMIC DNA]</scope>
    <source>
        <strain evidence="6 7">ATCC 30220</strain>
    </source>
</reference>
<feature type="region of interest" description="Disordered" evidence="3">
    <location>
        <begin position="546"/>
        <end position="585"/>
    </location>
</feature>
<keyword evidence="7" id="KW-1185">Reference proteome</keyword>
<dbReference type="AlphaFoldDB" id="A0A0N1I6F3"/>
<feature type="region of interest" description="Disordered" evidence="3">
    <location>
        <begin position="22"/>
        <end position="49"/>
    </location>
</feature>
<evidence type="ECO:0000256" key="3">
    <source>
        <dbReference type="SAM" id="MobiDB-lite"/>
    </source>
</evidence>
<dbReference type="OMA" id="FINVCQH"/>
<dbReference type="Pfam" id="PF08190">
    <property type="entry name" value="PIH1"/>
    <property type="match status" value="1"/>
</dbReference>
<comment type="similarity">
    <text evidence="1">Belongs to the PIH1 family.</text>
</comment>
<evidence type="ECO:0000313" key="7">
    <source>
        <dbReference type="Proteomes" id="UP000038009"/>
    </source>
</evidence>
<feature type="region of interest" description="Disordered" evidence="3">
    <location>
        <begin position="220"/>
        <end position="249"/>
    </location>
</feature>
<feature type="region of interest" description="Disordered" evidence="3">
    <location>
        <begin position="270"/>
        <end position="295"/>
    </location>
</feature>
<accession>A0A0N1I6F3</accession>
<dbReference type="InterPro" id="IPR041442">
    <property type="entry name" value="PIH1D1/2/3_CS-like"/>
</dbReference>
<feature type="domain" description="PIH1D1/2/3 CS-like" evidence="5">
    <location>
        <begin position="325"/>
        <end position="413"/>
    </location>
</feature>
<evidence type="ECO:0000256" key="1">
    <source>
        <dbReference type="ARBA" id="ARBA00008511"/>
    </source>
</evidence>
<dbReference type="Proteomes" id="UP000038009">
    <property type="component" value="Unassembled WGS sequence"/>
</dbReference>
<evidence type="ECO:0000259" key="4">
    <source>
        <dbReference type="Pfam" id="PF08190"/>
    </source>
</evidence>
<feature type="domain" description="PIH1 N-terminal" evidence="4">
    <location>
        <begin position="63"/>
        <end position="223"/>
    </location>
</feature>
<dbReference type="InterPro" id="IPR050734">
    <property type="entry name" value="PIH1/Kintoun_subfamily"/>
</dbReference>
<dbReference type="EMBL" id="LJSK01000128">
    <property type="protein sequence ID" value="KPI86501.1"/>
    <property type="molecule type" value="Genomic_DNA"/>
</dbReference>
<feature type="compositionally biased region" description="Polar residues" evidence="3">
    <location>
        <begin position="235"/>
        <end position="249"/>
    </location>
</feature>
<feature type="compositionally biased region" description="Low complexity" evidence="3">
    <location>
        <begin position="560"/>
        <end position="576"/>
    </location>
</feature>
<comment type="caution">
    <text evidence="6">The sequence shown here is derived from an EMBL/GenBank/DDBJ whole genome shotgun (WGS) entry which is preliminary data.</text>
</comment>
<feature type="compositionally biased region" description="Basic and acidic residues" evidence="3">
    <location>
        <begin position="425"/>
        <end position="444"/>
    </location>
</feature>
<feature type="compositionally biased region" description="Basic and acidic residues" evidence="3">
    <location>
        <begin position="550"/>
        <end position="559"/>
    </location>
</feature>
<dbReference type="PANTHER" id="PTHR22997">
    <property type="entry name" value="PIH1 DOMAIN-CONTAINING PROTEIN 1"/>
    <property type="match status" value="1"/>
</dbReference>
<dbReference type="GO" id="GO:0005737">
    <property type="term" value="C:cytoplasm"/>
    <property type="evidence" value="ECO:0007669"/>
    <property type="project" value="TreeGrafter"/>
</dbReference>
<protein>
    <recommendedName>
        <fullName evidence="2">PIH1 domain-containing protein 1</fullName>
    </recommendedName>
</protein>
<dbReference type="InterPro" id="IPR012981">
    <property type="entry name" value="PIH1_N"/>
</dbReference>
<sequence>MDPNAAAQQLLQNQKFVELFQRALDEPGKDGSGGSENLLASIPKEGDPKREEWLRSLQTRLQEETAKEAKKELEQVHSDENGQWMFVQPEPGFCFKTNVAGGSKVFINVCQHARIAEPVPMDPEPGEEGGEIRYRIPISCGQAKPDKDKSGKPCKVYDVIVNPSTIKRCGEDNEFRRFVAALCMQWIKQKSEPTLNADEFRNLNFKCKGTLEPQRIRLSTKPKAQNAMGDEIKLPSSSGGATAPSQINGAQGTGKLVQEIEPQKCDVPPVVGQTASESRDGVPQGSITASSPSSLPAVPAVKSVVAEGAYDWTAHKRAALNPYFKESVPAQYVVSLALPGIQTIAEVDVRIDRRQIECYYIDEVMDSGSDTDGATAAAASPFLTATLDYPVSEDVLEAKYLRKTNTLRLRVAVSLPDETQAPATKPERDVTELEEEEQRRAQEEREQQWAAAKAQREKQEKEEAAVMNERKSYVENLSAIQAGDIPPVVREEVDQMPRDQLPGMLHRLEGRLRKGDSIDVLLDKLPEPMLDALIDYIREKLSLLPRPKAAPKDSSEENAAKAPAASEAKAPAKPAAAAPPPPTQQFNVTKQCETLFGVAFHNRYLFALD</sequence>
<organism evidence="6 7">
    <name type="scientific">Leptomonas seymouri</name>
    <dbReference type="NCBI Taxonomy" id="5684"/>
    <lineage>
        <taxon>Eukaryota</taxon>
        <taxon>Discoba</taxon>
        <taxon>Euglenozoa</taxon>
        <taxon>Kinetoplastea</taxon>
        <taxon>Metakinetoplastina</taxon>
        <taxon>Trypanosomatida</taxon>
        <taxon>Trypanosomatidae</taxon>
        <taxon>Leishmaniinae</taxon>
        <taxon>Leptomonas</taxon>
    </lineage>
</organism>
<evidence type="ECO:0000256" key="2">
    <source>
        <dbReference type="ARBA" id="ARBA00040540"/>
    </source>
</evidence>
<proteinExistence type="inferred from homology"/>
<dbReference type="OrthoDB" id="5135119at2759"/>
<dbReference type="VEuPathDB" id="TriTrypDB:Lsey_0128_0150"/>
<dbReference type="Pfam" id="PF18201">
    <property type="entry name" value="PIH1_CS"/>
    <property type="match status" value="1"/>
</dbReference>
<name>A0A0N1I6F3_LEPSE</name>
<gene>
    <name evidence="6" type="ORF">ABL78_4441</name>
</gene>